<dbReference type="Proteomes" id="UP000095192">
    <property type="component" value="Unassembled WGS sequence"/>
</dbReference>
<reference evidence="1 2" key="1">
    <citation type="journal article" date="2016" name="BMC Genomics">
        <title>Comparative genomics reveals Cyclospora cayetanensis possesses coccidia-like metabolism and invasion components but unique surface antigens.</title>
        <authorList>
            <person name="Liu S."/>
            <person name="Wang L."/>
            <person name="Zheng H."/>
            <person name="Xu Z."/>
            <person name="Roellig D.M."/>
            <person name="Li N."/>
            <person name="Frace M.A."/>
            <person name="Tang K."/>
            <person name="Arrowood M.J."/>
            <person name="Moss D.M."/>
            <person name="Zhang L."/>
            <person name="Feng Y."/>
            <person name="Xiao L."/>
        </authorList>
    </citation>
    <scope>NUCLEOTIDE SEQUENCE [LARGE SCALE GENOMIC DNA]</scope>
    <source>
        <strain evidence="1 2">CHN_HEN01</strain>
    </source>
</reference>
<comment type="caution">
    <text evidence="1">The sequence shown here is derived from an EMBL/GenBank/DDBJ whole genome shotgun (WGS) entry which is preliminary data.</text>
</comment>
<dbReference type="InParanoid" id="A0A1D3CZ19"/>
<dbReference type="EMBL" id="JROU02001456">
    <property type="protein sequence ID" value="OEH76452.1"/>
    <property type="molecule type" value="Genomic_DNA"/>
</dbReference>
<organism evidence="1 2">
    <name type="scientific">Cyclospora cayetanensis</name>
    <dbReference type="NCBI Taxonomy" id="88456"/>
    <lineage>
        <taxon>Eukaryota</taxon>
        <taxon>Sar</taxon>
        <taxon>Alveolata</taxon>
        <taxon>Apicomplexa</taxon>
        <taxon>Conoidasida</taxon>
        <taxon>Coccidia</taxon>
        <taxon>Eucoccidiorida</taxon>
        <taxon>Eimeriorina</taxon>
        <taxon>Eimeriidae</taxon>
        <taxon>Cyclospora</taxon>
    </lineage>
</organism>
<protein>
    <submittedName>
        <fullName evidence="1">Uncharacterized protein</fullName>
    </submittedName>
</protein>
<dbReference type="VEuPathDB" id="ToxoDB:cyc_03118"/>
<accession>A0A1D3CZ19</accession>
<sequence length="752" mass="79432">MQAPTRNQREPQSLGTLRRKVHSNCTKYEKAVPNVTPIAGGSSVSKSANPVASLLQQRHLIRALCALPPHQISLSLQELSRQQRRPSASFWIAAAEALLGHNAAADSSNSLPLLKLHLEDCSTIANAFASASQPHDALFAALNGRFAAAANAAATADSSTRHSSSYNESTAATASATAGLNSRNVSVYLNALGNLRMRKAASELLDILDSRGTTNSSSLWPALISGCSGCDLSMVFSALAKLQLIDLPLLQHMLMRQMTAMEVSIVANSLPKLAFWLQRDTEQKLLLHAIAWHICGILGAMAHAGCCSPGAFDVLCRQLLILHQQGLLAPRDIAEAAAAMGALKRLHAPLLRLLVAAAVADAARFGPPDIVKVLGAVSSFASDTNSSCPPAALAANSIWQREGAALVKAIAAGATAFSAPDGQVASEICAYSRVSRTTAAAAAGWDAESACRLLQGCYKLQIAEPRLTDWAWQTAFFSRSTPSLAAAAAALSAAAKIALPLNSSDLLAVFRTLSAAADAELTAASAAAVGAAAVNSAAVTHASIAAAALVRLGAHTRHSDAFLTLLSTRVYLLLQQQRVLQLARVQQQQHRTGMQSLALLFLSWGAARLHNPRLLDGRNAAQGCTAPAAEGQFLSALDYLLPQQQQPGEWQDRQATARQLLVGIACCWHAYTSTWPPAVGAAAGAAPIPLQLLKVLSQTVQLADSLRCPSTLPQAQHQQLSRLHYGPKWQMLTEQEAGVYRIDLLLSPVKNN</sequence>
<proteinExistence type="predicted"/>
<evidence type="ECO:0000313" key="2">
    <source>
        <dbReference type="Proteomes" id="UP000095192"/>
    </source>
</evidence>
<gene>
    <name evidence="1" type="ORF">cyc_03118</name>
</gene>
<dbReference type="VEuPathDB" id="ToxoDB:LOC34619868"/>
<name>A0A1D3CZ19_9EIME</name>
<dbReference type="AlphaFoldDB" id="A0A1D3CZ19"/>
<keyword evidence="2" id="KW-1185">Reference proteome</keyword>
<evidence type="ECO:0000313" key="1">
    <source>
        <dbReference type="EMBL" id="OEH76452.1"/>
    </source>
</evidence>